<dbReference type="STRING" id="1798692.A3G00_01830"/>
<evidence type="ECO:0000256" key="3">
    <source>
        <dbReference type="ARBA" id="ARBA00022723"/>
    </source>
</evidence>
<evidence type="ECO:0000256" key="1">
    <source>
        <dbReference type="ARBA" id="ARBA00022515"/>
    </source>
</evidence>
<dbReference type="InterPro" id="IPR005259">
    <property type="entry name" value="PriA"/>
</dbReference>
<evidence type="ECO:0000259" key="8">
    <source>
        <dbReference type="Pfam" id="PF17764"/>
    </source>
</evidence>
<feature type="domain" description="Primosomal protein N' 3' DNA-binding" evidence="8">
    <location>
        <begin position="16"/>
        <end position="104"/>
    </location>
</feature>
<dbReference type="PANTHER" id="PTHR30580:SF0">
    <property type="entry name" value="PRIMOSOMAL PROTEIN N"/>
    <property type="match status" value="1"/>
</dbReference>
<dbReference type="InterPro" id="IPR027417">
    <property type="entry name" value="P-loop_NTPase"/>
</dbReference>
<dbReference type="GO" id="GO:0006302">
    <property type="term" value="P:double-strand break repair"/>
    <property type="evidence" value="ECO:0007669"/>
    <property type="project" value="InterPro"/>
</dbReference>
<dbReference type="GO" id="GO:0005524">
    <property type="term" value="F:ATP binding"/>
    <property type="evidence" value="ECO:0007669"/>
    <property type="project" value="UniProtKB-KW"/>
</dbReference>
<proteinExistence type="predicted"/>
<dbReference type="Proteomes" id="UP000178347">
    <property type="component" value="Unassembled WGS sequence"/>
</dbReference>
<evidence type="ECO:0000256" key="2">
    <source>
        <dbReference type="ARBA" id="ARBA00022705"/>
    </source>
</evidence>
<dbReference type="PANTHER" id="PTHR30580">
    <property type="entry name" value="PRIMOSOMAL PROTEIN N"/>
    <property type="match status" value="1"/>
</dbReference>
<accession>A0A1F6MS64</accession>
<name>A0A1F6MS64_9BACT</name>
<dbReference type="GO" id="GO:0006270">
    <property type="term" value="P:DNA replication initiation"/>
    <property type="evidence" value="ECO:0007669"/>
    <property type="project" value="TreeGrafter"/>
</dbReference>
<dbReference type="GO" id="GO:0043138">
    <property type="term" value="F:3'-5' DNA helicase activity"/>
    <property type="evidence" value="ECO:0007669"/>
    <property type="project" value="TreeGrafter"/>
</dbReference>
<keyword evidence="6" id="KW-0067">ATP-binding</keyword>
<dbReference type="GO" id="GO:0006310">
    <property type="term" value="P:DNA recombination"/>
    <property type="evidence" value="ECO:0007669"/>
    <property type="project" value="InterPro"/>
</dbReference>
<dbReference type="SUPFAM" id="SSF52540">
    <property type="entry name" value="P-loop containing nucleoside triphosphate hydrolases"/>
    <property type="match status" value="1"/>
</dbReference>
<dbReference type="AlphaFoldDB" id="A0A1F6MS64"/>
<keyword evidence="7" id="KW-0238">DNA-binding</keyword>
<evidence type="ECO:0000256" key="5">
    <source>
        <dbReference type="ARBA" id="ARBA00022833"/>
    </source>
</evidence>
<keyword evidence="4" id="KW-0547">Nucleotide-binding</keyword>
<reference evidence="9 10" key="1">
    <citation type="journal article" date="2016" name="Nat. Commun.">
        <title>Thousands of microbial genomes shed light on interconnected biogeochemical processes in an aquifer system.</title>
        <authorList>
            <person name="Anantharaman K."/>
            <person name="Brown C.T."/>
            <person name="Hug L.A."/>
            <person name="Sharon I."/>
            <person name="Castelle C.J."/>
            <person name="Probst A.J."/>
            <person name="Thomas B.C."/>
            <person name="Singh A."/>
            <person name="Wilkins M.J."/>
            <person name="Karaoz U."/>
            <person name="Brodie E.L."/>
            <person name="Williams K.H."/>
            <person name="Hubbard S.S."/>
            <person name="Banfield J.F."/>
        </authorList>
    </citation>
    <scope>NUCLEOTIDE SEQUENCE [LARGE SCALE GENOMIC DNA]</scope>
</reference>
<dbReference type="EMBL" id="MFQN01000013">
    <property type="protein sequence ID" value="OGH74509.1"/>
    <property type="molecule type" value="Genomic_DNA"/>
</dbReference>
<sequence length="616" mass="71553">MIAKVIPLQRLPKRLSMFDYLVPDALTAEIQNGQIIEIPFRKSKHLGLVFSLADIETNKSIKLETIQNILNPVPLLSSQQIDLLLELGAWYGISPSRLIKMALPPLQKNKIKKMLLKKIKNSQIKSDRKTKIAFEQYKDESEHRTQLTKHIKNRTLVVVPEVNLIDEVKQLLPLKLQEKIVVWHSELSEKQQFENWMQIRNQKKEIIIGTRSAIFLPLDGFKSIIIDYEHDENHKHWDQAPRFHIKDIVEKLNIASTLLSFSPSAATYYHVHKKNYRGNLKLTIARDAQTVEMHAERLSGNYGALAEETKQAITDAKQDIFIYVNRLGFATSVGCNDCGHLEECLSCKNALVYHEKTLTLHCHYCRTQKPMILVCPKCQSSLTKLYGAGTEFIEKEVRRILGADSHREIIRLDSENFPSEENTEKSRVIIGTKMALRRIRWDKTDLIVLTDVDRQMNIPEYLAQEEVWHLIHEVLYRKQADAKFIIQAFEKTNLICRSLTEPDRFYRTTLNSRRALGYPPYLYLTRYFYGNLNAMVAQKEAQRVAADIRQGLTKSQKKIILLGPIEMHPKFYRGQFWYEIIAKLPADAWQENLKFLNQFIPENWKIDPNPISILSP</sequence>
<dbReference type="Pfam" id="PF17764">
    <property type="entry name" value="PriA_3primeBD"/>
    <property type="match status" value="1"/>
</dbReference>
<keyword evidence="3" id="KW-0479">Metal-binding</keyword>
<comment type="caution">
    <text evidence="9">The sequence shown here is derived from an EMBL/GenBank/DDBJ whole genome shotgun (WGS) entry which is preliminary data.</text>
</comment>
<dbReference type="NCBIfam" id="TIGR00595">
    <property type="entry name" value="priA"/>
    <property type="match status" value="1"/>
</dbReference>
<dbReference type="InterPro" id="IPR041222">
    <property type="entry name" value="PriA_3primeBD"/>
</dbReference>
<evidence type="ECO:0000313" key="10">
    <source>
        <dbReference type="Proteomes" id="UP000178347"/>
    </source>
</evidence>
<dbReference type="Gene3D" id="3.40.1440.60">
    <property type="entry name" value="PriA, 3(prime) DNA-binding domain"/>
    <property type="match status" value="1"/>
</dbReference>
<evidence type="ECO:0000313" key="9">
    <source>
        <dbReference type="EMBL" id="OGH74509.1"/>
    </source>
</evidence>
<dbReference type="GO" id="GO:0003677">
    <property type="term" value="F:DNA binding"/>
    <property type="evidence" value="ECO:0007669"/>
    <property type="project" value="UniProtKB-KW"/>
</dbReference>
<dbReference type="InterPro" id="IPR042115">
    <property type="entry name" value="PriA_3primeBD_sf"/>
</dbReference>
<gene>
    <name evidence="9" type="ORF">A3G00_01830</name>
</gene>
<evidence type="ECO:0000256" key="7">
    <source>
        <dbReference type="ARBA" id="ARBA00023125"/>
    </source>
</evidence>
<keyword evidence="5" id="KW-0862">Zinc</keyword>
<evidence type="ECO:0000256" key="4">
    <source>
        <dbReference type="ARBA" id="ARBA00022741"/>
    </source>
</evidence>
<keyword evidence="2" id="KW-0235">DNA replication</keyword>
<evidence type="ECO:0000256" key="6">
    <source>
        <dbReference type="ARBA" id="ARBA00022840"/>
    </source>
</evidence>
<keyword evidence="1" id="KW-0639">Primosome</keyword>
<protein>
    <submittedName>
        <fullName evidence="9">Primosomal protein N</fullName>
    </submittedName>
</protein>
<organism evidence="9 10">
    <name type="scientific">Candidatus Magasanikbacteria bacterium RIFCSPLOWO2_12_FULL_43_12</name>
    <dbReference type="NCBI Taxonomy" id="1798692"/>
    <lineage>
        <taxon>Bacteria</taxon>
        <taxon>Candidatus Magasanikiibacteriota</taxon>
    </lineage>
</organism>
<dbReference type="Gene3D" id="3.40.50.300">
    <property type="entry name" value="P-loop containing nucleotide triphosphate hydrolases"/>
    <property type="match status" value="1"/>
</dbReference>